<sequence>MQNEIVPAAAEGLPLTRRAMLGALPAAAASVALPVEAAAAEETPMEKVNRLGWELAEALNDYADGRMHAMIFPSDKRRYAVGFVFTDLGTPYGEELATIRDLIDRHRDTFTRWNELCHLADSCDPRYDPAMVPVVEGLDNLEEELCNALIAAPATSYEALTLKAAHLAALDARHGVGYEQASRFIQTFRNPTVRL</sequence>
<dbReference type="AlphaFoldDB" id="A0A7C1NSJ3"/>
<dbReference type="InterPro" id="IPR006311">
    <property type="entry name" value="TAT_signal"/>
</dbReference>
<accession>A0A7C1NSJ3</accession>
<name>A0A7C1NSJ3_9HYPH</name>
<dbReference type="EMBL" id="DSKI01000284">
    <property type="protein sequence ID" value="HEB43115.1"/>
    <property type="molecule type" value="Genomic_DNA"/>
</dbReference>
<organism evidence="1">
    <name type="scientific">Agrobacterium albertimagni</name>
    <dbReference type="NCBI Taxonomy" id="147266"/>
    <lineage>
        <taxon>Bacteria</taxon>
        <taxon>Pseudomonadati</taxon>
        <taxon>Pseudomonadota</taxon>
        <taxon>Alphaproteobacteria</taxon>
        <taxon>Hyphomicrobiales</taxon>
        <taxon>Rhizobiaceae</taxon>
        <taxon>Rhizobium/Agrobacterium group</taxon>
        <taxon>Agrobacterium</taxon>
    </lineage>
</organism>
<dbReference type="PROSITE" id="PS51318">
    <property type="entry name" value="TAT"/>
    <property type="match status" value="1"/>
</dbReference>
<protein>
    <submittedName>
        <fullName evidence="1">Uncharacterized protein</fullName>
    </submittedName>
</protein>
<reference evidence="1" key="1">
    <citation type="journal article" date="2020" name="mSystems">
        <title>Genome- and Community-Level Interaction Insights into Carbon Utilization and Element Cycling Functions of Hydrothermarchaeota in Hydrothermal Sediment.</title>
        <authorList>
            <person name="Zhou Z."/>
            <person name="Liu Y."/>
            <person name="Xu W."/>
            <person name="Pan J."/>
            <person name="Luo Z.H."/>
            <person name="Li M."/>
        </authorList>
    </citation>
    <scope>NUCLEOTIDE SEQUENCE [LARGE SCALE GENOMIC DNA]</scope>
    <source>
        <strain evidence="1">SpSt-243</strain>
    </source>
</reference>
<comment type="caution">
    <text evidence="1">The sequence shown here is derived from an EMBL/GenBank/DDBJ whole genome shotgun (WGS) entry which is preliminary data.</text>
</comment>
<gene>
    <name evidence="1" type="ORF">ENP70_05310</name>
</gene>
<evidence type="ECO:0000313" key="1">
    <source>
        <dbReference type="EMBL" id="HEB43115.1"/>
    </source>
</evidence>
<proteinExistence type="predicted"/>